<dbReference type="Proteomes" id="UP000176992">
    <property type="component" value="Unassembled WGS sequence"/>
</dbReference>
<dbReference type="PANTHER" id="PTHR36110">
    <property type="entry name" value="RING-CLEAVING DIOXYGENASE MHQE-RELATED"/>
    <property type="match status" value="1"/>
</dbReference>
<organism evidence="2 3">
    <name type="scientific">Candidatus Glassbacteria bacterium GWA2_58_10</name>
    <dbReference type="NCBI Taxonomy" id="1817865"/>
    <lineage>
        <taxon>Bacteria</taxon>
        <taxon>Candidatus Glassiibacteriota</taxon>
    </lineage>
</organism>
<proteinExistence type="predicted"/>
<dbReference type="InterPro" id="IPR037523">
    <property type="entry name" value="VOC_core"/>
</dbReference>
<reference evidence="2 3" key="1">
    <citation type="journal article" date="2016" name="Nat. Commun.">
        <title>Thousands of microbial genomes shed light on interconnected biogeochemical processes in an aquifer system.</title>
        <authorList>
            <person name="Anantharaman K."/>
            <person name="Brown C.T."/>
            <person name="Hug L.A."/>
            <person name="Sharon I."/>
            <person name="Castelle C.J."/>
            <person name="Probst A.J."/>
            <person name="Thomas B.C."/>
            <person name="Singh A."/>
            <person name="Wilkins M.J."/>
            <person name="Karaoz U."/>
            <person name="Brodie E.L."/>
            <person name="Williams K.H."/>
            <person name="Hubbard S.S."/>
            <person name="Banfield J.F."/>
        </authorList>
    </citation>
    <scope>NUCLEOTIDE SEQUENCE [LARGE SCALE GENOMIC DNA]</scope>
</reference>
<dbReference type="PANTHER" id="PTHR36110:SF2">
    <property type="entry name" value="RING-CLEAVING DIOXYGENASE MHQE-RELATED"/>
    <property type="match status" value="1"/>
</dbReference>
<name>A0A1F5YGG6_9BACT</name>
<dbReference type="Pfam" id="PF00903">
    <property type="entry name" value="Glyoxalase"/>
    <property type="match status" value="1"/>
</dbReference>
<dbReference type="InterPro" id="IPR052537">
    <property type="entry name" value="Extradiol_RC_dioxygenase"/>
</dbReference>
<dbReference type="CDD" id="cd08347">
    <property type="entry name" value="PcpA_C_like"/>
    <property type="match status" value="1"/>
</dbReference>
<protein>
    <recommendedName>
        <fullName evidence="1">VOC domain-containing protein</fullName>
    </recommendedName>
</protein>
<evidence type="ECO:0000313" key="2">
    <source>
        <dbReference type="EMBL" id="OGF99239.1"/>
    </source>
</evidence>
<feature type="domain" description="VOC" evidence="1">
    <location>
        <begin position="7"/>
        <end position="133"/>
    </location>
</feature>
<dbReference type="Gene3D" id="3.10.180.10">
    <property type="entry name" value="2,3-Dihydroxybiphenyl 1,2-Dioxygenase, domain 1"/>
    <property type="match status" value="2"/>
</dbReference>
<dbReference type="InterPro" id="IPR029068">
    <property type="entry name" value="Glyas_Bleomycin-R_OHBP_Dase"/>
</dbReference>
<accession>A0A1F5YGG6</accession>
<evidence type="ECO:0000313" key="3">
    <source>
        <dbReference type="Proteomes" id="UP000176992"/>
    </source>
</evidence>
<dbReference type="AlphaFoldDB" id="A0A1F5YGG6"/>
<gene>
    <name evidence="2" type="ORF">A2Z86_12310</name>
</gene>
<evidence type="ECO:0000259" key="1">
    <source>
        <dbReference type="PROSITE" id="PS51819"/>
    </source>
</evidence>
<sequence>MGKKILGIHHITALAGDPQENFDFYAGFLGLRLLKKTVNYDDPQTYHFYYGDAEGSPGTVLTFFPVGANSYRLSPGAGLVSAVSWSVPAGALEYWIQRLWAHSIEVHGPFERFGERAVAFQDPDGLQLELVETAEASGKHWEYGPVSRDYAIRGFHSATLAVRNHQPTEQLLIGGLELQPLVAEGNRRRYVSASGGPGRLVDILEQAEGRYGIVGLGAVHHIAWRTPDDRTQLELRGTLEREGYALSPVLDRNYFRSVYFREPGRILFEIATDPPGFMVDEPADRLGTELKLPRFLEAQRETIERFLEPVAVPEFNKSGAQP</sequence>
<comment type="caution">
    <text evidence="2">The sequence shown here is derived from an EMBL/GenBank/DDBJ whole genome shotgun (WGS) entry which is preliminary data.</text>
</comment>
<dbReference type="SUPFAM" id="SSF54593">
    <property type="entry name" value="Glyoxalase/Bleomycin resistance protein/Dihydroxybiphenyl dioxygenase"/>
    <property type="match status" value="1"/>
</dbReference>
<dbReference type="PROSITE" id="PS51819">
    <property type="entry name" value="VOC"/>
    <property type="match status" value="2"/>
</dbReference>
<dbReference type="InterPro" id="IPR004360">
    <property type="entry name" value="Glyas_Fos-R_dOase_dom"/>
</dbReference>
<dbReference type="EMBL" id="MFIV01000034">
    <property type="protein sequence ID" value="OGF99239.1"/>
    <property type="molecule type" value="Genomic_DNA"/>
</dbReference>
<feature type="domain" description="VOC" evidence="1">
    <location>
        <begin position="154"/>
        <end position="273"/>
    </location>
</feature>